<dbReference type="Pfam" id="PF01032">
    <property type="entry name" value="FecCD"/>
    <property type="match status" value="1"/>
</dbReference>
<reference evidence="9 10" key="1">
    <citation type="submission" date="2016-12" db="EMBL/GenBank/DDBJ databases">
        <authorList>
            <person name="Song W.-J."/>
            <person name="Kurnit D.M."/>
        </authorList>
    </citation>
    <scope>NUCLEOTIDE SEQUENCE [LARGE SCALE GENOMIC DNA]</scope>
    <source>
        <strain evidence="9 10">DSM 11393</strain>
    </source>
</reference>
<dbReference type="PANTHER" id="PTHR30472:SF25">
    <property type="entry name" value="ABC TRANSPORTER PERMEASE PROTEIN MJ0876-RELATED"/>
    <property type="match status" value="1"/>
</dbReference>
<keyword evidence="6 8" id="KW-1133">Transmembrane helix</keyword>
<dbReference type="Proteomes" id="UP000186469">
    <property type="component" value="Unassembled WGS sequence"/>
</dbReference>
<evidence type="ECO:0000313" key="10">
    <source>
        <dbReference type="Proteomes" id="UP000186469"/>
    </source>
</evidence>
<evidence type="ECO:0000256" key="2">
    <source>
        <dbReference type="ARBA" id="ARBA00007935"/>
    </source>
</evidence>
<dbReference type="AlphaFoldDB" id="A0A1M7S752"/>
<dbReference type="PANTHER" id="PTHR30472">
    <property type="entry name" value="FERRIC ENTEROBACTIN TRANSPORT SYSTEM PERMEASE PROTEIN"/>
    <property type="match status" value="1"/>
</dbReference>
<keyword evidence="7 8" id="KW-0472">Membrane</keyword>
<name>A0A1M7S752_9BACT</name>
<keyword evidence="3" id="KW-0813">Transport</keyword>
<feature type="transmembrane region" description="Helical" evidence="8">
    <location>
        <begin position="139"/>
        <end position="162"/>
    </location>
</feature>
<evidence type="ECO:0000313" key="9">
    <source>
        <dbReference type="EMBL" id="SHN54270.1"/>
    </source>
</evidence>
<feature type="transmembrane region" description="Helical" evidence="8">
    <location>
        <begin position="20"/>
        <end position="41"/>
    </location>
</feature>
<feature type="transmembrane region" description="Helical" evidence="8">
    <location>
        <begin position="74"/>
        <end position="94"/>
    </location>
</feature>
<comment type="similarity">
    <text evidence="2">Belongs to the binding-protein-dependent transport system permease family. FecCD subfamily.</text>
</comment>
<dbReference type="InterPro" id="IPR037294">
    <property type="entry name" value="ABC_BtuC-like"/>
</dbReference>
<evidence type="ECO:0000256" key="4">
    <source>
        <dbReference type="ARBA" id="ARBA00022475"/>
    </source>
</evidence>
<dbReference type="Gene3D" id="1.10.3470.10">
    <property type="entry name" value="ABC transporter involved in vitamin B12 uptake, BtuC"/>
    <property type="match status" value="1"/>
</dbReference>
<evidence type="ECO:0000256" key="7">
    <source>
        <dbReference type="ARBA" id="ARBA00023136"/>
    </source>
</evidence>
<dbReference type="STRING" id="1121455.SAMN02745728_00515"/>
<keyword evidence="4" id="KW-1003">Cell membrane</keyword>
<keyword evidence="5 8" id="KW-0812">Transmembrane</keyword>
<accession>A0A1M7S752</accession>
<dbReference type="RefSeq" id="WP_084650562.1">
    <property type="nucleotide sequence ID" value="NZ_FRDI01000003.1"/>
</dbReference>
<evidence type="ECO:0000256" key="6">
    <source>
        <dbReference type="ARBA" id="ARBA00022989"/>
    </source>
</evidence>
<dbReference type="SUPFAM" id="SSF81345">
    <property type="entry name" value="ABC transporter involved in vitamin B12 uptake, BtuC"/>
    <property type="match status" value="1"/>
</dbReference>
<comment type="subcellular location">
    <subcellularLocation>
        <location evidence="1">Cell membrane</location>
        <topology evidence="1">Multi-pass membrane protein</topology>
    </subcellularLocation>
</comment>
<keyword evidence="10" id="KW-1185">Reference proteome</keyword>
<organism evidence="9 10">
    <name type="scientific">Desulfovibrio litoralis DSM 11393</name>
    <dbReference type="NCBI Taxonomy" id="1121455"/>
    <lineage>
        <taxon>Bacteria</taxon>
        <taxon>Pseudomonadati</taxon>
        <taxon>Thermodesulfobacteriota</taxon>
        <taxon>Desulfovibrionia</taxon>
        <taxon>Desulfovibrionales</taxon>
        <taxon>Desulfovibrionaceae</taxon>
        <taxon>Desulfovibrio</taxon>
    </lineage>
</organism>
<proteinExistence type="inferred from homology"/>
<sequence length="371" mass="39855">MLNSTQTFNLSLPKSIAKTFWFSLLLLILVSFVLACMSGVMELSFNQVLGVFFSVFSGENTDKTHSLVILNLRFARAVLAFFGGAALGVAGLILQNVLQNPLADAFTLGVASGSAFGAVLALVLGLPVFVYVFGVQVPLLSFMALFGALLALIFVFFIAFNTQKKARSLASETLILAGVICSSFLAALISLLKALNEDAVPGIVFWIMGSFQGKSWTEFQLMLPLSVLGFVLIYLFKRPLDLLSLGNIQATQLGVSTRSIRLVLILGASALSAATVSVAGIIGFVGLLVPHFVRLLFLRLGYSVLPSKLILPTALIGGLLLLWADVLARRLLSFGVYLGFNNLSGVDLPVGVVTALIGVPFFCWILKYRYE</sequence>
<evidence type="ECO:0000256" key="8">
    <source>
        <dbReference type="SAM" id="Phobius"/>
    </source>
</evidence>
<dbReference type="GO" id="GO:0005886">
    <property type="term" value="C:plasma membrane"/>
    <property type="evidence" value="ECO:0007669"/>
    <property type="project" value="UniProtKB-SubCell"/>
</dbReference>
<dbReference type="GO" id="GO:0022857">
    <property type="term" value="F:transmembrane transporter activity"/>
    <property type="evidence" value="ECO:0007669"/>
    <property type="project" value="InterPro"/>
</dbReference>
<feature type="transmembrane region" description="Helical" evidence="8">
    <location>
        <begin position="262"/>
        <end position="289"/>
    </location>
</feature>
<evidence type="ECO:0000256" key="3">
    <source>
        <dbReference type="ARBA" id="ARBA00022448"/>
    </source>
</evidence>
<dbReference type="OrthoDB" id="9782305at2"/>
<dbReference type="InterPro" id="IPR000522">
    <property type="entry name" value="ABC_transptr_permease_BtuC"/>
</dbReference>
<feature type="transmembrane region" description="Helical" evidence="8">
    <location>
        <begin position="348"/>
        <end position="367"/>
    </location>
</feature>
<evidence type="ECO:0000256" key="5">
    <source>
        <dbReference type="ARBA" id="ARBA00022692"/>
    </source>
</evidence>
<feature type="transmembrane region" description="Helical" evidence="8">
    <location>
        <begin position="106"/>
        <end position="133"/>
    </location>
</feature>
<feature type="transmembrane region" description="Helical" evidence="8">
    <location>
        <begin position="215"/>
        <end position="236"/>
    </location>
</feature>
<dbReference type="CDD" id="cd06550">
    <property type="entry name" value="TM_ABC_iron-siderophores_like"/>
    <property type="match status" value="1"/>
</dbReference>
<protein>
    <submittedName>
        <fullName evidence="9">Iron complex transport system permease protein</fullName>
    </submittedName>
</protein>
<evidence type="ECO:0000256" key="1">
    <source>
        <dbReference type="ARBA" id="ARBA00004651"/>
    </source>
</evidence>
<dbReference type="EMBL" id="FRDI01000003">
    <property type="protein sequence ID" value="SHN54270.1"/>
    <property type="molecule type" value="Genomic_DNA"/>
</dbReference>
<feature type="transmembrane region" description="Helical" evidence="8">
    <location>
        <begin position="309"/>
        <end position="328"/>
    </location>
</feature>
<feature type="transmembrane region" description="Helical" evidence="8">
    <location>
        <begin position="174"/>
        <end position="195"/>
    </location>
</feature>
<gene>
    <name evidence="9" type="ORF">SAMN02745728_00515</name>
</gene>